<organism evidence="3 4">
    <name type="scientific">Kribbella shirazensis</name>
    <dbReference type="NCBI Taxonomy" id="1105143"/>
    <lineage>
        <taxon>Bacteria</taxon>
        <taxon>Bacillati</taxon>
        <taxon>Actinomycetota</taxon>
        <taxon>Actinomycetes</taxon>
        <taxon>Propionibacteriales</taxon>
        <taxon>Kribbellaceae</taxon>
        <taxon>Kribbella</taxon>
    </lineage>
</organism>
<reference evidence="3 4" key="1">
    <citation type="submission" date="2020-03" db="EMBL/GenBank/DDBJ databases">
        <title>Sequencing the genomes of 1000 actinobacteria strains.</title>
        <authorList>
            <person name="Klenk H.-P."/>
        </authorList>
    </citation>
    <scope>NUCLEOTIDE SEQUENCE [LARGE SCALE GENOMIC DNA]</scope>
    <source>
        <strain evidence="3 4">DSM 45490</strain>
    </source>
</reference>
<evidence type="ECO:0000313" key="4">
    <source>
        <dbReference type="Proteomes" id="UP000555407"/>
    </source>
</evidence>
<evidence type="ECO:0000256" key="2">
    <source>
        <dbReference type="SAM" id="Phobius"/>
    </source>
</evidence>
<keyword evidence="2" id="KW-1133">Transmembrane helix</keyword>
<proteinExistence type="predicted"/>
<gene>
    <name evidence="3" type="ORF">BJY22_001883</name>
</gene>
<accession>A0A7X5ZZG1</accession>
<dbReference type="EMBL" id="JAASRO010000001">
    <property type="protein sequence ID" value="NIK56166.1"/>
    <property type="molecule type" value="Genomic_DNA"/>
</dbReference>
<name>A0A7X5ZZG1_9ACTN</name>
<keyword evidence="2" id="KW-0472">Membrane</keyword>
<evidence type="ECO:0000313" key="3">
    <source>
        <dbReference type="EMBL" id="NIK56166.1"/>
    </source>
</evidence>
<feature type="transmembrane region" description="Helical" evidence="2">
    <location>
        <begin position="39"/>
        <end position="62"/>
    </location>
</feature>
<feature type="region of interest" description="Disordered" evidence="1">
    <location>
        <begin position="67"/>
        <end position="89"/>
    </location>
</feature>
<comment type="caution">
    <text evidence="3">The sequence shown here is derived from an EMBL/GenBank/DDBJ whole genome shotgun (WGS) entry which is preliminary data.</text>
</comment>
<dbReference type="NCBIfam" id="NF038083">
    <property type="entry name" value="CU044_5270_fam"/>
    <property type="match status" value="1"/>
</dbReference>
<dbReference type="InterPro" id="IPR047789">
    <property type="entry name" value="CU044_5270-like"/>
</dbReference>
<sequence length="377" mass="38738">MTDLKNLLEQAAGTDPVVTDADVAADLNRGRRAARRRRFAGAGLTTVAAAVTIGALAVPLAFSPADGSGTDGSASGGSGTAVSAPPATSGTTALSAGDVLLVAAAHEEQAEATTGTYFRVRKVYSREWTVLADGRIVCCGSAPAGPGGYKLRELTVNETWTGLKGGTAWLGTRSLGARPATPADEAAWRTAGAPTSWNAGPTDTADKHDQVLSSKPGKAVLYEMKDAADRYTAPGMNSTLEDVLALPATPKQLRARLLETKALTAPDADDVVALVQFSGSLLSDTPALPKVRAAAFRLLAGLPGATVRQNVTDLSGRTGTAVAFSFPEYSLNLRLIVDPKTGKLLSSSYTGGKNGDSTVLLSGWTDDTPKAPPASMK</sequence>
<keyword evidence="2" id="KW-0812">Transmembrane</keyword>
<dbReference type="AlphaFoldDB" id="A0A7X5ZZG1"/>
<evidence type="ECO:0008006" key="5">
    <source>
        <dbReference type="Google" id="ProtNLM"/>
    </source>
</evidence>
<evidence type="ECO:0000256" key="1">
    <source>
        <dbReference type="SAM" id="MobiDB-lite"/>
    </source>
</evidence>
<keyword evidence="4" id="KW-1185">Reference proteome</keyword>
<protein>
    <recommendedName>
        <fullName evidence="5">CU044_5270 family protein</fullName>
    </recommendedName>
</protein>
<dbReference type="Proteomes" id="UP000555407">
    <property type="component" value="Unassembled WGS sequence"/>
</dbReference>
<dbReference type="RefSeq" id="WP_167205348.1">
    <property type="nucleotide sequence ID" value="NZ_JAASRO010000001.1"/>
</dbReference>